<organism evidence="2">
    <name type="scientific">Oppiella nova</name>
    <dbReference type="NCBI Taxonomy" id="334625"/>
    <lineage>
        <taxon>Eukaryota</taxon>
        <taxon>Metazoa</taxon>
        <taxon>Ecdysozoa</taxon>
        <taxon>Arthropoda</taxon>
        <taxon>Chelicerata</taxon>
        <taxon>Arachnida</taxon>
        <taxon>Acari</taxon>
        <taxon>Acariformes</taxon>
        <taxon>Sarcoptiformes</taxon>
        <taxon>Oribatida</taxon>
        <taxon>Brachypylina</taxon>
        <taxon>Oppioidea</taxon>
        <taxon>Oppiidae</taxon>
        <taxon>Oppiella</taxon>
    </lineage>
</organism>
<dbReference type="CDD" id="cd00063">
    <property type="entry name" value="FN3"/>
    <property type="match status" value="1"/>
</dbReference>
<evidence type="ECO:0000259" key="1">
    <source>
        <dbReference type="PROSITE" id="PS50853"/>
    </source>
</evidence>
<name>A0A7R9QK39_9ACAR</name>
<accession>A0A7R9QK39</accession>
<dbReference type="InterPro" id="IPR003961">
    <property type="entry name" value="FN3_dom"/>
</dbReference>
<feature type="domain" description="Fibronectin type-III" evidence="1">
    <location>
        <begin position="1"/>
        <end position="93"/>
    </location>
</feature>
<dbReference type="PROSITE" id="PS50853">
    <property type="entry name" value="FN3"/>
    <property type="match status" value="1"/>
</dbReference>
<dbReference type="Gene3D" id="2.60.40.10">
    <property type="entry name" value="Immunoglobulins"/>
    <property type="match status" value="1"/>
</dbReference>
<dbReference type="AlphaFoldDB" id="A0A7R9QK39"/>
<dbReference type="OrthoDB" id="10028801at2759"/>
<evidence type="ECO:0000313" key="3">
    <source>
        <dbReference type="Proteomes" id="UP000728032"/>
    </source>
</evidence>
<gene>
    <name evidence="2" type="ORF">ONB1V03_LOCUS6402</name>
</gene>
<dbReference type="EMBL" id="OC917692">
    <property type="protein sequence ID" value="CAD7647743.1"/>
    <property type="molecule type" value="Genomic_DNA"/>
</dbReference>
<sequence>MNVSRNSVVIAWDPGFDFGYEQSFRIRYRKVGPKPANVEPAQFKYIIVNNTSNAVLITNLDADTEYQLSISSRNRLGESLMSREFLNVKTLANVSKRKSETVLASADEQRLGYNNQLISEDIIELSVIVSALVIKRKTRQIIQKKSDSKDMSSANSAAEDPLFTISASTTLESSCRLDTTFLHQPSNDKCLYSENRVNEIHDILFSVQIYTFSFSTVQRYYS</sequence>
<dbReference type="Pfam" id="PF00041">
    <property type="entry name" value="fn3"/>
    <property type="match status" value="1"/>
</dbReference>
<proteinExistence type="predicted"/>
<dbReference type="InterPro" id="IPR036116">
    <property type="entry name" value="FN3_sf"/>
</dbReference>
<dbReference type="SUPFAM" id="SSF49265">
    <property type="entry name" value="Fibronectin type III"/>
    <property type="match status" value="1"/>
</dbReference>
<protein>
    <recommendedName>
        <fullName evidence="1">Fibronectin type-III domain-containing protein</fullName>
    </recommendedName>
</protein>
<keyword evidence="3" id="KW-1185">Reference proteome</keyword>
<dbReference type="EMBL" id="CAJPVJ010002867">
    <property type="protein sequence ID" value="CAG2166887.1"/>
    <property type="molecule type" value="Genomic_DNA"/>
</dbReference>
<dbReference type="InterPro" id="IPR013783">
    <property type="entry name" value="Ig-like_fold"/>
</dbReference>
<reference evidence="2" key="1">
    <citation type="submission" date="2020-11" db="EMBL/GenBank/DDBJ databases">
        <authorList>
            <person name="Tran Van P."/>
        </authorList>
    </citation>
    <scope>NUCLEOTIDE SEQUENCE</scope>
</reference>
<dbReference type="Proteomes" id="UP000728032">
    <property type="component" value="Unassembled WGS sequence"/>
</dbReference>
<evidence type="ECO:0000313" key="2">
    <source>
        <dbReference type="EMBL" id="CAD7647743.1"/>
    </source>
</evidence>